<dbReference type="InterPro" id="IPR008854">
    <property type="entry name" value="TPMT"/>
</dbReference>
<dbReference type="AlphaFoldDB" id="A0A167UTP1"/>
<dbReference type="Gene3D" id="3.40.50.150">
    <property type="entry name" value="Vaccinia Virus protein VP39"/>
    <property type="match status" value="1"/>
</dbReference>
<dbReference type="OrthoDB" id="276151at2759"/>
<gene>
    <name evidence="5" type="ORF">AAP_06414</name>
</gene>
<name>A0A167UTP1_9EURO</name>
<evidence type="ECO:0000256" key="4">
    <source>
        <dbReference type="ARBA" id="ARBA00022691"/>
    </source>
</evidence>
<dbReference type="PROSITE" id="PS51585">
    <property type="entry name" value="SAM_MT_TPMT"/>
    <property type="match status" value="1"/>
</dbReference>
<reference evidence="5 6" key="1">
    <citation type="journal article" date="2016" name="Genome Biol. Evol.">
        <title>Divergent and convergent evolution of fungal pathogenicity.</title>
        <authorList>
            <person name="Shang Y."/>
            <person name="Xiao G."/>
            <person name="Zheng P."/>
            <person name="Cen K."/>
            <person name="Zhan S."/>
            <person name="Wang C."/>
        </authorList>
    </citation>
    <scope>NUCLEOTIDE SEQUENCE [LARGE SCALE GENOMIC DNA]</scope>
    <source>
        <strain evidence="5 6">ARSEF 7405</strain>
    </source>
</reference>
<keyword evidence="6" id="KW-1185">Reference proteome</keyword>
<dbReference type="GO" id="GO:0032259">
    <property type="term" value="P:methylation"/>
    <property type="evidence" value="ECO:0007669"/>
    <property type="project" value="UniProtKB-KW"/>
</dbReference>
<dbReference type="GO" id="GO:0008757">
    <property type="term" value="F:S-adenosylmethionine-dependent methyltransferase activity"/>
    <property type="evidence" value="ECO:0007669"/>
    <property type="project" value="InterPro"/>
</dbReference>
<evidence type="ECO:0000256" key="3">
    <source>
        <dbReference type="ARBA" id="ARBA00022679"/>
    </source>
</evidence>
<evidence type="ECO:0000313" key="6">
    <source>
        <dbReference type="Proteomes" id="UP000242877"/>
    </source>
</evidence>
<evidence type="ECO:0000256" key="2">
    <source>
        <dbReference type="ARBA" id="ARBA00022603"/>
    </source>
</evidence>
<keyword evidence="4" id="KW-0949">S-adenosyl-L-methionine</keyword>
<protein>
    <submittedName>
        <fullName evidence="5">Thiopurine S-methyltransferase</fullName>
    </submittedName>
</protein>
<evidence type="ECO:0000313" key="5">
    <source>
        <dbReference type="EMBL" id="KZZ86595.1"/>
    </source>
</evidence>
<dbReference type="Proteomes" id="UP000242877">
    <property type="component" value="Unassembled WGS sequence"/>
</dbReference>
<organism evidence="5 6">
    <name type="scientific">Ascosphaera apis ARSEF 7405</name>
    <dbReference type="NCBI Taxonomy" id="392613"/>
    <lineage>
        <taxon>Eukaryota</taxon>
        <taxon>Fungi</taxon>
        <taxon>Dikarya</taxon>
        <taxon>Ascomycota</taxon>
        <taxon>Pezizomycotina</taxon>
        <taxon>Eurotiomycetes</taxon>
        <taxon>Eurotiomycetidae</taxon>
        <taxon>Onygenales</taxon>
        <taxon>Ascosphaeraceae</taxon>
        <taxon>Ascosphaera</taxon>
    </lineage>
</organism>
<keyword evidence="1" id="KW-0597">Phosphoprotein</keyword>
<dbReference type="InterPro" id="IPR029063">
    <property type="entry name" value="SAM-dependent_MTases_sf"/>
</dbReference>
<accession>A0A167UTP1</accession>
<evidence type="ECO:0000256" key="1">
    <source>
        <dbReference type="ARBA" id="ARBA00022553"/>
    </source>
</evidence>
<dbReference type="PANTHER" id="PTHR32183:SF6">
    <property type="entry name" value="CYSTEINE SULFINATE DESULFINASE_CYSTEINE DESULFURASE AND RELATED ENZYMES"/>
    <property type="match status" value="1"/>
</dbReference>
<dbReference type="EMBL" id="AZGZ01000058">
    <property type="protein sequence ID" value="KZZ86595.1"/>
    <property type="molecule type" value="Genomic_DNA"/>
</dbReference>
<dbReference type="SUPFAM" id="SSF53335">
    <property type="entry name" value="S-adenosyl-L-methionine-dependent methyltransferases"/>
    <property type="match status" value="1"/>
</dbReference>
<dbReference type="PANTHER" id="PTHR32183">
    <property type="match status" value="1"/>
</dbReference>
<dbReference type="CDD" id="cd02440">
    <property type="entry name" value="AdoMet_MTases"/>
    <property type="match status" value="1"/>
</dbReference>
<comment type="caution">
    <text evidence="5">The sequence shown here is derived from an EMBL/GenBank/DDBJ whole genome shotgun (WGS) entry which is preliminary data.</text>
</comment>
<dbReference type="Pfam" id="PF05724">
    <property type="entry name" value="TPMT"/>
    <property type="match status" value="1"/>
</dbReference>
<dbReference type="VEuPathDB" id="FungiDB:AAP_06414"/>
<keyword evidence="2 5" id="KW-0489">Methyltransferase</keyword>
<proteinExistence type="predicted"/>
<sequence>MSNPTGVSDLVNSYPPERQPSAWDALWQKSHTPWDRGEFSPALRTTLKERQDILGGAVRPSGERKKALVPGCGRGWDVLLLASFGYDAYGLDVSAKAVEACRELEIKTRDELSAANEHFGKGKAAFLQGNFFEDGWCREIDVQNFDLIYDYTFFCALSPTLRPKWAQRMSQLLNGPPEGRLICLEWPRDKDLSAGGPPFASPTAAYSAHLSRPGEEVSYDDVNDGCEPGGFERLAHFQPKVSFRKTTDESGKVEEMVAIWQKCLCK</sequence>
<keyword evidence="3 5" id="KW-0808">Transferase</keyword>